<evidence type="ECO:0000313" key="2">
    <source>
        <dbReference type="EMBL" id="GAQ89525.1"/>
    </source>
</evidence>
<proteinExistence type="predicted"/>
<keyword evidence="3" id="KW-1185">Reference proteome</keyword>
<sequence>MSKGTAPNGQPAGLRKKGFDPGASQGKTHRKILAASQEVPVYLRCGPLDEPIKSDLMSQIRISRDDPERVSIFEPGAINMDRSIANSVEKQRWELYDADGRPQQQIETIIVEEAVESESAYAQRFQAASSPTSRSTSSRESTSPTIVKVPGQAVLDFFEDNLDPQVRSNITAGCPQSLVASSAEGGGTRARAT</sequence>
<protein>
    <submittedName>
        <fullName evidence="2">Uncharacterized protein</fullName>
    </submittedName>
</protein>
<reference evidence="2 3" key="1">
    <citation type="journal article" date="2014" name="Nat. Commun.">
        <title>Klebsormidium flaccidum genome reveals primary factors for plant terrestrial adaptation.</title>
        <authorList>
            <person name="Hori K."/>
            <person name="Maruyama F."/>
            <person name="Fujisawa T."/>
            <person name="Togashi T."/>
            <person name="Yamamoto N."/>
            <person name="Seo M."/>
            <person name="Sato S."/>
            <person name="Yamada T."/>
            <person name="Mori H."/>
            <person name="Tajima N."/>
            <person name="Moriyama T."/>
            <person name="Ikeuchi M."/>
            <person name="Watanabe M."/>
            <person name="Wada H."/>
            <person name="Kobayashi K."/>
            <person name="Saito M."/>
            <person name="Masuda T."/>
            <person name="Sasaki-Sekimoto Y."/>
            <person name="Mashiguchi K."/>
            <person name="Awai K."/>
            <person name="Shimojima M."/>
            <person name="Masuda S."/>
            <person name="Iwai M."/>
            <person name="Nobusawa T."/>
            <person name="Narise T."/>
            <person name="Kondo S."/>
            <person name="Saito H."/>
            <person name="Sato R."/>
            <person name="Murakawa M."/>
            <person name="Ihara Y."/>
            <person name="Oshima-Yamada Y."/>
            <person name="Ohtaka K."/>
            <person name="Satoh M."/>
            <person name="Sonobe K."/>
            <person name="Ishii M."/>
            <person name="Ohtani R."/>
            <person name="Kanamori-Sato M."/>
            <person name="Honoki R."/>
            <person name="Miyazaki D."/>
            <person name="Mochizuki H."/>
            <person name="Umetsu J."/>
            <person name="Higashi K."/>
            <person name="Shibata D."/>
            <person name="Kamiya Y."/>
            <person name="Sato N."/>
            <person name="Nakamura Y."/>
            <person name="Tabata S."/>
            <person name="Ida S."/>
            <person name="Kurokawa K."/>
            <person name="Ohta H."/>
        </authorList>
    </citation>
    <scope>NUCLEOTIDE SEQUENCE [LARGE SCALE GENOMIC DNA]</scope>
    <source>
        <strain evidence="2 3">NIES-2285</strain>
    </source>
</reference>
<dbReference type="Proteomes" id="UP000054558">
    <property type="component" value="Unassembled WGS sequence"/>
</dbReference>
<feature type="region of interest" description="Disordered" evidence="1">
    <location>
        <begin position="123"/>
        <end position="146"/>
    </location>
</feature>
<feature type="region of interest" description="Disordered" evidence="1">
    <location>
        <begin position="1"/>
        <end position="30"/>
    </location>
</feature>
<accession>A0A1Y1IF54</accession>
<dbReference type="EMBL" id="DF237481">
    <property type="protein sequence ID" value="GAQ89525.1"/>
    <property type="molecule type" value="Genomic_DNA"/>
</dbReference>
<feature type="compositionally biased region" description="Low complexity" evidence="1">
    <location>
        <begin position="129"/>
        <end position="145"/>
    </location>
</feature>
<evidence type="ECO:0000256" key="1">
    <source>
        <dbReference type="SAM" id="MobiDB-lite"/>
    </source>
</evidence>
<gene>
    <name evidence="2" type="ORF">KFL_005320070</name>
</gene>
<dbReference type="AlphaFoldDB" id="A0A1Y1IF54"/>
<organism evidence="2 3">
    <name type="scientific">Klebsormidium nitens</name>
    <name type="common">Green alga</name>
    <name type="synonym">Ulothrix nitens</name>
    <dbReference type="NCBI Taxonomy" id="105231"/>
    <lineage>
        <taxon>Eukaryota</taxon>
        <taxon>Viridiplantae</taxon>
        <taxon>Streptophyta</taxon>
        <taxon>Klebsormidiophyceae</taxon>
        <taxon>Klebsormidiales</taxon>
        <taxon>Klebsormidiaceae</taxon>
        <taxon>Klebsormidium</taxon>
    </lineage>
</organism>
<evidence type="ECO:0000313" key="3">
    <source>
        <dbReference type="Proteomes" id="UP000054558"/>
    </source>
</evidence>
<name>A0A1Y1IF54_KLENI</name>